<dbReference type="EMBL" id="BOON01000040">
    <property type="protein sequence ID" value="GII24701.1"/>
    <property type="molecule type" value="Genomic_DNA"/>
</dbReference>
<dbReference type="AlphaFoldDB" id="A0A8J3TFR7"/>
<proteinExistence type="predicted"/>
<dbReference type="PANTHER" id="PTHR42886:SF42">
    <property type="entry name" value="ALPHA_BETA-HYDROLASES SUPERFAMILY PROTEIN"/>
    <property type="match status" value="1"/>
</dbReference>
<keyword evidence="2" id="KW-0378">Hydrolase</keyword>
<evidence type="ECO:0000313" key="3">
    <source>
        <dbReference type="Proteomes" id="UP000599074"/>
    </source>
</evidence>
<sequence length="264" mass="28254">MTGNPFATNRAVSRPQLEILERQPAVDSGKPPLLFVHGLGHGAWCWENWLDAAAAAGHPAYAVSLRGHGGSGGSLRGARLGQYVDDVIRAAATLPRRAVLVGHSLGGLVVQKALARYSAYAGVLVAPVPAHPAVASLLAVARRHPLDAARLTFGGSLPLRADYLFTTLDGEEAKRHTDRCGRESALAQYQLLLHRPAAPPRGGAPVLVLATPDDRLVPIRGVRSTATRYGATLREFPGMGHDLMLDVRWEEPLKSMVDWLSTAR</sequence>
<name>A0A8J3TFR7_9ACTN</name>
<accession>A0A8J3TFR7</accession>
<dbReference type="InterPro" id="IPR000073">
    <property type="entry name" value="AB_hydrolase_1"/>
</dbReference>
<evidence type="ECO:0000259" key="1">
    <source>
        <dbReference type="Pfam" id="PF12697"/>
    </source>
</evidence>
<gene>
    <name evidence="2" type="ORF">Pme01_42980</name>
</gene>
<dbReference type="SUPFAM" id="SSF53474">
    <property type="entry name" value="alpha/beta-Hydrolases"/>
    <property type="match status" value="1"/>
</dbReference>
<dbReference type="InterPro" id="IPR029058">
    <property type="entry name" value="AB_hydrolase_fold"/>
</dbReference>
<comment type="caution">
    <text evidence="2">The sequence shown here is derived from an EMBL/GenBank/DDBJ whole genome shotgun (WGS) entry which is preliminary data.</text>
</comment>
<dbReference type="Pfam" id="PF12697">
    <property type="entry name" value="Abhydrolase_6"/>
    <property type="match status" value="1"/>
</dbReference>
<dbReference type="PANTHER" id="PTHR42886">
    <property type="entry name" value="RE40534P-RELATED"/>
    <property type="match status" value="1"/>
</dbReference>
<dbReference type="RefSeq" id="WP_168114363.1">
    <property type="nucleotide sequence ID" value="NZ_BOON01000040.1"/>
</dbReference>
<keyword evidence="3" id="KW-1185">Reference proteome</keyword>
<dbReference type="GO" id="GO:0052689">
    <property type="term" value="F:carboxylic ester hydrolase activity"/>
    <property type="evidence" value="ECO:0007669"/>
    <property type="project" value="TreeGrafter"/>
</dbReference>
<reference evidence="2" key="1">
    <citation type="submission" date="2021-01" db="EMBL/GenBank/DDBJ databases">
        <title>Whole genome shotgun sequence of Planosporangium mesophilum NBRC 109066.</title>
        <authorList>
            <person name="Komaki H."/>
            <person name="Tamura T."/>
        </authorList>
    </citation>
    <scope>NUCLEOTIDE SEQUENCE</scope>
    <source>
        <strain evidence="2">NBRC 109066</strain>
    </source>
</reference>
<dbReference type="GO" id="GO:0055088">
    <property type="term" value="P:lipid homeostasis"/>
    <property type="evidence" value="ECO:0007669"/>
    <property type="project" value="TreeGrafter"/>
</dbReference>
<dbReference type="GO" id="GO:0006654">
    <property type="term" value="P:phosphatidic acid biosynthetic process"/>
    <property type="evidence" value="ECO:0007669"/>
    <property type="project" value="TreeGrafter"/>
</dbReference>
<protein>
    <submittedName>
        <fullName evidence="2">Alpha/beta hydrolase</fullName>
    </submittedName>
</protein>
<evidence type="ECO:0000313" key="2">
    <source>
        <dbReference type="EMBL" id="GII24701.1"/>
    </source>
</evidence>
<dbReference type="Proteomes" id="UP000599074">
    <property type="component" value="Unassembled WGS sequence"/>
</dbReference>
<feature type="domain" description="AB hydrolase-1" evidence="1">
    <location>
        <begin position="33"/>
        <end position="246"/>
    </location>
</feature>
<dbReference type="Gene3D" id="3.40.50.1820">
    <property type="entry name" value="alpha/beta hydrolase"/>
    <property type="match status" value="1"/>
</dbReference>
<dbReference type="GO" id="GO:0042171">
    <property type="term" value="F:lysophosphatidic acid acyltransferase activity"/>
    <property type="evidence" value="ECO:0007669"/>
    <property type="project" value="TreeGrafter"/>
</dbReference>
<organism evidence="2 3">
    <name type="scientific">Planosporangium mesophilum</name>
    <dbReference type="NCBI Taxonomy" id="689768"/>
    <lineage>
        <taxon>Bacteria</taxon>
        <taxon>Bacillati</taxon>
        <taxon>Actinomycetota</taxon>
        <taxon>Actinomycetes</taxon>
        <taxon>Micromonosporales</taxon>
        <taxon>Micromonosporaceae</taxon>
        <taxon>Planosporangium</taxon>
    </lineage>
</organism>